<evidence type="ECO:0000313" key="11">
    <source>
        <dbReference type="Proteomes" id="UP000752171"/>
    </source>
</evidence>
<dbReference type="PANTHER" id="PTHR23292">
    <property type="entry name" value="LIPOPOLYSACCHARIDE-INDUCED TUMOR NECROSIS FACTOR-ALPHA FACTOR"/>
    <property type="match status" value="1"/>
</dbReference>
<evidence type="ECO:0000256" key="6">
    <source>
        <dbReference type="ARBA" id="ARBA00022833"/>
    </source>
</evidence>
<reference evidence="10 11" key="1">
    <citation type="submission" date="2021-07" db="EMBL/GenBank/DDBJ databases">
        <authorList>
            <person name="Imarazene B."/>
            <person name="Zahm M."/>
            <person name="Klopp C."/>
            <person name="Cabau C."/>
            <person name="Beille S."/>
            <person name="Jouanno E."/>
            <person name="Castinel A."/>
            <person name="Lluch J."/>
            <person name="Gil L."/>
            <person name="Kuchtly C."/>
            <person name="Lopez Roques C."/>
            <person name="Donnadieu C."/>
            <person name="Parrinello H."/>
            <person name="Journot L."/>
            <person name="Du K."/>
            <person name="Schartl M."/>
            <person name="Retaux S."/>
            <person name="Guiguen Y."/>
        </authorList>
    </citation>
    <scope>NUCLEOTIDE SEQUENCE [LARGE SCALE GENOMIC DNA]</scope>
    <source>
        <strain evidence="10">Pach_M1</strain>
        <tissue evidence="10">Testis</tissue>
    </source>
</reference>
<dbReference type="SMART" id="SM00714">
    <property type="entry name" value="LITAF"/>
    <property type="match status" value="1"/>
</dbReference>
<comment type="caution">
    <text evidence="10">The sequence shown here is derived from an EMBL/GenBank/DDBJ whole genome shotgun (WGS) entry which is preliminary data.</text>
</comment>
<protein>
    <recommendedName>
        <fullName evidence="9">LITAF domain-containing protein</fullName>
    </recommendedName>
</protein>
<evidence type="ECO:0000256" key="7">
    <source>
        <dbReference type="ARBA" id="ARBA00023136"/>
    </source>
</evidence>
<dbReference type="InterPro" id="IPR006629">
    <property type="entry name" value="LITAF"/>
</dbReference>
<dbReference type="EMBL" id="JAICCE010000021">
    <property type="protein sequence ID" value="KAG9262139.1"/>
    <property type="molecule type" value="Genomic_DNA"/>
</dbReference>
<evidence type="ECO:0000256" key="2">
    <source>
        <dbReference type="ARBA" id="ARBA00004414"/>
    </source>
</evidence>
<dbReference type="GO" id="GO:0008270">
    <property type="term" value="F:zinc ion binding"/>
    <property type="evidence" value="ECO:0007669"/>
    <property type="project" value="TreeGrafter"/>
</dbReference>
<dbReference type="PROSITE" id="PS51837">
    <property type="entry name" value="LITAF"/>
    <property type="match status" value="1"/>
</dbReference>
<keyword evidence="8" id="KW-0812">Transmembrane</keyword>
<evidence type="ECO:0000259" key="9">
    <source>
        <dbReference type="PROSITE" id="PS51837"/>
    </source>
</evidence>
<evidence type="ECO:0000256" key="4">
    <source>
        <dbReference type="ARBA" id="ARBA00005975"/>
    </source>
</evidence>
<accession>A0A8T2KTY4</accession>
<dbReference type="GO" id="GO:0098574">
    <property type="term" value="C:cytoplasmic side of lysosomal membrane"/>
    <property type="evidence" value="ECO:0007669"/>
    <property type="project" value="TreeGrafter"/>
</dbReference>
<evidence type="ECO:0000256" key="8">
    <source>
        <dbReference type="SAM" id="Phobius"/>
    </source>
</evidence>
<dbReference type="GO" id="GO:0005634">
    <property type="term" value="C:nucleus"/>
    <property type="evidence" value="ECO:0007669"/>
    <property type="project" value="TreeGrafter"/>
</dbReference>
<evidence type="ECO:0000256" key="3">
    <source>
        <dbReference type="ARBA" id="ARBA00004630"/>
    </source>
</evidence>
<keyword evidence="6" id="KW-0862">Zinc</keyword>
<dbReference type="GO" id="GO:0098560">
    <property type="term" value="C:cytoplasmic side of late endosome membrane"/>
    <property type="evidence" value="ECO:0007669"/>
    <property type="project" value="TreeGrafter"/>
</dbReference>
<organism evidence="10 11">
    <name type="scientific">Astyanax mexicanus</name>
    <name type="common">Blind cave fish</name>
    <name type="synonym">Astyanax fasciatus mexicanus</name>
    <dbReference type="NCBI Taxonomy" id="7994"/>
    <lineage>
        <taxon>Eukaryota</taxon>
        <taxon>Metazoa</taxon>
        <taxon>Chordata</taxon>
        <taxon>Craniata</taxon>
        <taxon>Vertebrata</taxon>
        <taxon>Euteleostomi</taxon>
        <taxon>Actinopterygii</taxon>
        <taxon>Neopterygii</taxon>
        <taxon>Teleostei</taxon>
        <taxon>Ostariophysi</taxon>
        <taxon>Characiformes</taxon>
        <taxon>Characoidei</taxon>
        <taxon>Acestrorhamphidae</taxon>
        <taxon>Acestrorhamphinae</taxon>
        <taxon>Astyanax</taxon>
    </lineage>
</organism>
<name>A0A8T2KTY4_ASTMX</name>
<dbReference type="Pfam" id="PF10601">
    <property type="entry name" value="zf-LITAF-like"/>
    <property type="match status" value="1"/>
</dbReference>
<sequence>MDHLEDAEPTLYYTPPPPSYVEASQCPAYVAGTPHPLTPPPSYVEAVGEPNGIPLSPYPILNIPNHITEVHQTQPVFVEQAIRSAPPQVLVVTQQEVRRRLGDGPTVTTCPFCQHRITTVVSYKPGAAAWGVCCLLTLLGFVCGVCLIPFCITALHDVHHSCPLCNKHIGIHVR</sequence>
<feature type="transmembrane region" description="Helical" evidence="8">
    <location>
        <begin position="127"/>
        <end position="152"/>
    </location>
</feature>
<keyword evidence="8" id="KW-1133">Transmembrane helix</keyword>
<comment type="similarity">
    <text evidence="4">Belongs to the CDIP1/LITAF family.</text>
</comment>
<keyword evidence="5" id="KW-0479">Metal-binding</keyword>
<dbReference type="Proteomes" id="UP000752171">
    <property type="component" value="Unassembled WGS sequence"/>
</dbReference>
<dbReference type="InterPro" id="IPR037519">
    <property type="entry name" value="LITAF_fam"/>
</dbReference>
<comment type="subcellular location">
    <subcellularLocation>
        <location evidence="1">Endosome membrane</location>
        <topology evidence="1">Peripheral membrane protein</topology>
        <orientation evidence="1">Cytoplasmic side</orientation>
    </subcellularLocation>
    <subcellularLocation>
        <location evidence="2">Late endosome membrane</location>
    </subcellularLocation>
    <subcellularLocation>
        <location evidence="3">Lysosome membrane</location>
        <topology evidence="3">Peripheral membrane protein</topology>
        <orientation evidence="3">Cytoplasmic side</orientation>
    </subcellularLocation>
</comment>
<dbReference type="PANTHER" id="PTHR23292:SF45">
    <property type="entry name" value="LIPOPOLYSACCHARIDE-INDUCED TUMOR NECROSIS FACTOR-ALPHA FACTOR HOMOLOG"/>
    <property type="match status" value="1"/>
</dbReference>
<evidence type="ECO:0000313" key="10">
    <source>
        <dbReference type="EMBL" id="KAG9262139.1"/>
    </source>
</evidence>
<proteinExistence type="inferred from homology"/>
<keyword evidence="7 8" id="KW-0472">Membrane</keyword>
<evidence type="ECO:0000256" key="1">
    <source>
        <dbReference type="ARBA" id="ARBA00004125"/>
    </source>
</evidence>
<gene>
    <name evidence="10" type="ORF">AMEX_G23865</name>
</gene>
<evidence type="ECO:0000256" key="5">
    <source>
        <dbReference type="ARBA" id="ARBA00022723"/>
    </source>
</evidence>
<dbReference type="AlphaFoldDB" id="A0A8T2KTY4"/>
<dbReference type="OrthoDB" id="4713066at2759"/>
<feature type="domain" description="LITAF" evidence="9">
    <location>
        <begin position="87"/>
        <end position="174"/>
    </location>
</feature>